<evidence type="ECO:0000256" key="1">
    <source>
        <dbReference type="SAM" id="MobiDB-lite"/>
    </source>
</evidence>
<gene>
    <name evidence="2" type="ORF">QE152_g38859</name>
</gene>
<feature type="compositionally biased region" description="Polar residues" evidence="1">
    <location>
        <begin position="98"/>
        <end position="107"/>
    </location>
</feature>
<organism evidence="2 3">
    <name type="scientific">Popillia japonica</name>
    <name type="common">Japanese beetle</name>
    <dbReference type="NCBI Taxonomy" id="7064"/>
    <lineage>
        <taxon>Eukaryota</taxon>
        <taxon>Metazoa</taxon>
        <taxon>Ecdysozoa</taxon>
        <taxon>Arthropoda</taxon>
        <taxon>Hexapoda</taxon>
        <taxon>Insecta</taxon>
        <taxon>Pterygota</taxon>
        <taxon>Neoptera</taxon>
        <taxon>Endopterygota</taxon>
        <taxon>Coleoptera</taxon>
        <taxon>Polyphaga</taxon>
        <taxon>Scarabaeiformia</taxon>
        <taxon>Scarabaeidae</taxon>
        <taxon>Rutelinae</taxon>
        <taxon>Popillia</taxon>
    </lineage>
</organism>
<dbReference type="Proteomes" id="UP001458880">
    <property type="component" value="Unassembled WGS sequence"/>
</dbReference>
<name>A0AAW1HVA1_POPJA</name>
<accession>A0AAW1HVA1</accession>
<evidence type="ECO:0000313" key="3">
    <source>
        <dbReference type="Proteomes" id="UP001458880"/>
    </source>
</evidence>
<reference evidence="2 3" key="1">
    <citation type="journal article" date="2024" name="BMC Genomics">
        <title>De novo assembly and annotation of Popillia japonica's genome with initial clues to its potential as an invasive pest.</title>
        <authorList>
            <person name="Cucini C."/>
            <person name="Boschi S."/>
            <person name="Funari R."/>
            <person name="Cardaioli E."/>
            <person name="Iannotti N."/>
            <person name="Marturano G."/>
            <person name="Paoli F."/>
            <person name="Bruttini M."/>
            <person name="Carapelli A."/>
            <person name="Frati F."/>
            <person name="Nardi F."/>
        </authorList>
    </citation>
    <scope>NUCLEOTIDE SEQUENCE [LARGE SCALE GENOMIC DNA]</scope>
    <source>
        <strain evidence="2">DMR45628</strain>
    </source>
</reference>
<keyword evidence="3" id="KW-1185">Reference proteome</keyword>
<dbReference type="AlphaFoldDB" id="A0AAW1HVA1"/>
<proteinExistence type="predicted"/>
<evidence type="ECO:0000313" key="2">
    <source>
        <dbReference type="EMBL" id="KAK9680732.1"/>
    </source>
</evidence>
<sequence>MFITEMLAIYSQKFGSYTATTDRPEERTTTSPPNDATNDATTEFSHPRKMMKKRRTTQPLTLEADANRYNALSSTVAADDMETNTVIDDEVDLNIATAKNQASTTQTDKNRAGPSRPDVGEKTAPKIRRDRQRPSGWRRCGGGWGPGKWKRVKKGDKKQRYGTGKGGRKRQKKIDLKKTGNKAIKLLEWEKKLLKAMEGDSNPTIGRIGGAMQMGIDEGSTQHTVSEASAMREETESAIKSSSVKTFESLLPTRKRTTTEKYETIETKGLTTKELQRLVLLEQYRTTRVQREYYEKKLERMKREDSTANVVNAVSNN</sequence>
<feature type="region of interest" description="Disordered" evidence="1">
    <location>
        <begin position="98"/>
        <end position="173"/>
    </location>
</feature>
<dbReference type="EMBL" id="JASPKY010000875">
    <property type="protein sequence ID" value="KAK9680732.1"/>
    <property type="molecule type" value="Genomic_DNA"/>
</dbReference>
<feature type="compositionally biased region" description="Basic residues" evidence="1">
    <location>
        <begin position="148"/>
        <end position="157"/>
    </location>
</feature>
<comment type="caution">
    <text evidence="2">The sequence shown here is derived from an EMBL/GenBank/DDBJ whole genome shotgun (WGS) entry which is preliminary data.</text>
</comment>
<feature type="compositionally biased region" description="Polar residues" evidence="1">
    <location>
        <begin position="29"/>
        <end position="44"/>
    </location>
</feature>
<protein>
    <submittedName>
        <fullName evidence="2">Uncharacterized protein</fullName>
    </submittedName>
</protein>
<feature type="region of interest" description="Disordered" evidence="1">
    <location>
        <begin position="18"/>
        <end position="65"/>
    </location>
</feature>
<feature type="compositionally biased region" description="Basic residues" evidence="1">
    <location>
        <begin position="47"/>
        <end position="56"/>
    </location>
</feature>